<dbReference type="GO" id="GO:0008270">
    <property type="term" value="F:zinc ion binding"/>
    <property type="evidence" value="ECO:0007669"/>
    <property type="project" value="InterPro"/>
</dbReference>
<comment type="caution">
    <text evidence="5">The sequence shown here is derived from an EMBL/GenBank/DDBJ whole genome shotgun (WGS) entry which is preliminary data.</text>
</comment>
<sequence>MPSKPFKPCKSLGCNELTRDKYCSKHIQKEKETVRYYDKHIRNKSSRSFYNSRLWKDMRELIYRRDHGLCVQCRSKDIIKIGDVVDHIIPIRVDWSKRLEPTNLQTLCHACHNKKTKEDEKKNKKKFERKNS</sequence>
<keyword evidence="2" id="KW-0378">Hydrolase</keyword>
<dbReference type="CDD" id="cd00085">
    <property type="entry name" value="HNHc"/>
    <property type="match status" value="1"/>
</dbReference>
<dbReference type="Pfam" id="PF01844">
    <property type="entry name" value="HNH"/>
    <property type="match status" value="1"/>
</dbReference>
<protein>
    <recommendedName>
        <fullName evidence="4">Putative HNH nuclease YajD</fullName>
    </recommendedName>
</protein>
<dbReference type="SMART" id="SM00507">
    <property type="entry name" value="HNHc"/>
    <property type="match status" value="1"/>
</dbReference>
<dbReference type="GO" id="GO:0004519">
    <property type="term" value="F:endonuclease activity"/>
    <property type="evidence" value="ECO:0007669"/>
    <property type="project" value="UniProtKB-KW"/>
</dbReference>
<evidence type="ECO:0000313" key="5">
    <source>
        <dbReference type="EMBL" id="PFA85305.1"/>
    </source>
</evidence>
<dbReference type="Gene3D" id="1.10.30.50">
    <property type="match status" value="1"/>
</dbReference>
<proteinExistence type="inferred from homology"/>
<dbReference type="AlphaFoldDB" id="A0A9X6V4X2"/>
<dbReference type="GO" id="GO:0016787">
    <property type="term" value="F:hydrolase activity"/>
    <property type="evidence" value="ECO:0007669"/>
    <property type="project" value="UniProtKB-KW"/>
</dbReference>
<accession>A0A9X6V4X2</accession>
<gene>
    <name evidence="5" type="ORF">CN398_32010</name>
</gene>
<dbReference type="EMBL" id="NTUS01000189">
    <property type="protein sequence ID" value="PFA85305.1"/>
    <property type="molecule type" value="Genomic_DNA"/>
</dbReference>
<organism evidence="5 6">
    <name type="scientific">Bacillus thuringiensis</name>
    <dbReference type="NCBI Taxonomy" id="1428"/>
    <lineage>
        <taxon>Bacteria</taxon>
        <taxon>Bacillati</taxon>
        <taxon>Bacillota</taxon>
        <taxon>Bacilli</taxon>
        <taxon>Bacillales</taxon>
        <taxon>Bacillaceae</taxon>
        <taxon>Bacillus</taxon>
        <taxon>Bacillus cereus group</taxon>
    </lineage>
</organism>
<keyword evidence="1" id="KW-0540">Nuclease</keyword>
<dbReference type="InterPro" id="IPR002711">
    <property type="entry name" value="HNH"/>
</dbReference>
<dbReference type="Proteomes" id="UP000220397">
    <property type="component" value="Unassembled WGS sequence"/>
</dbReference>
<keyword evidence="5" id="KW-0255">Endonuclease</keyword>
<dbReference type="InterPro" id="IPR003615">
    <property type="entry name" value="HNH_nuc"/>
</dbReference>
<dbReference type="GO" id="GO:0003676">
    <property type="term" value="F:nucleic acid binding"/>
    <property type="evidence" value="ECO:0007669"/>
    <property type="project" value="InterPro"/>
</dbReference>
<reference evidence="5 6" key="1">
    <citation type="submission" date="2017-09" db="EMBL/GenBank/DDBJ databases">
        <title>Large-scale bioinformatics analysis of Bacillus genomes uncovers conserved roles of natural products in bacterial physiology.</title>
        <authorList>
            <consortium name="Agbiome Team Llc"/>
            <person name="Bleich R.M."/>
            <person name="Kirk G.J."/>
            <person name="Santa Maria K.C."/>
            <person name="Allen S.E."/>
            <person name="Farag S."/>
            <person name="Shank E.A."/>
            <person name="Bowers A."/>
        </authorList>
    </citation>
    <scope>NUCLEOTIDE SEQUENCE [LARGE SCALE GENOMIC DNA]</scope>
    <source>
        <strain evidence="5 6">AFS015413</strain>
    </source>
</reference>
<dbReference type="PANTHER" id="PTHR41286:SF1">
    <property type="entry name" value="HNH NUCLEASE YAJD-RELATED"/>
    <property type="match status" value="1"/>
</dbReference>
<dbReference type="RefSeq" id="WP_044798176.1">
    <property type="nucleotide sequence ID" value="NZ_CP014847.1"/>
</dbReference>
<evidence type="ECO:0000256" key="3">
    <source>
        <dbReference type="ARBA" id="ARBA00038412"/>
    </source>
</evidence>
<comment type="similarity">
    <text evidence="3">Belongs to the HNH nuclease family.</text>
</comment>
<name>A0A9X6V4X2_BACTU</name>
<evidence type="ECO:0000256" key="4">
    <source>
        <dbReference type="ARBA" id="ARBA00040194"/>
    </source>
</evidence>
<evidence type="ECO:0000256" key="2">
    <source>
        <dbReference type="ARBA" id="ARBA00022801"/>
    </source>
</evidence>
<evidence type="ECO:0000256" key="1">
    <source>
        <dbReference type="ARBA" id="ARBA00022722"/>
    </source>
</evidence>
<dbReference type="GO" id="GO:0005829">
    <property type="term" value="C:cytosol"/>
    <property type="evidence" value="ECO:0007669"/>
    <property type="project" value="TreeGrafter"/>
</dbReference>
<evidence type="ECO:0000313" key="6">
    <source>
        <dbReference type="Proteomes" id="UP000220397"/>
    </source>
</evidence>
<dbReference type="PANTHER" id="PTHR41286">
    <property type="entry name" value="HNH NUCLEASE YAJD-RELATED"/>
    <property type="match status" value="1"/>
</dbReference>